<evidence type="ECO:0000313" key="4">
    <source>
        <dbReference type="Proteomes" id="UP001215598"/>
    </source>
</evidence>
<dbReference type="EMBL" id="JARKIB010000228">
    <property type="protein sequence ID" value="KAJ7721612.1"/>
    <property type="molecule type" value="Genomic_DNA"/>
</dbReference>
<feature type="compositionally biased region" description="Basic residues" evidence="2">
    <location>
        <begin position="197"/>
        <end position="206"/>
    </location>
</feature>
<gene>
    <name evidence="3" type="ORF">B0H16DRAFT_1602286</name>
</gene>
<keyword evidence="4" id="KW-1185">Reference proteome</keyword>
<feature type="region of interest" description="Disordered" evidence="2">
    <location>
        <begin position="183"/>
        <end position="293"/>
    </location>
</feature>
<comment type="caution">
    <text evidence="3">The sequence shown here is derived from an EMBL/GenBank/DDBJ whole genome shotgun (WGS) entry which is preliminary data.</text>
</comment>
<feature type="compositionally biased region" description="Acidic residues" evidence="2">
    <location>
        <begin position="210"/>
        <end position="220"/>
    </location>
</feature>
<feature type="coiled-coil region" evidence="1">
    <location>
        <begin position="330"/>
        <end position="381"/>
    </location>
</feature>
<protein>
    <submittedName>
        <fullName evidence="3">Uncharacterized protein</fullName>
    </submittedName>
</protein>
<accession>A0AAD7HJR3</accession>
<organism evidence="3 4">
    <name type="scientific">Mycena metata</name>
    <dbReference type="NCBI Taxonomy" id="1033252"/>
    <lineage>
        <taxon>Eukaryota</taxon>
        <taxon>Fungi</taxon>
        <taxon>Dikarya</taxon>
        <taxon>Basidiomycota</taxon>
        <taxon>Agaricomycotina</taxon>
        <taxon>Agaricomycetes</taxon>
        <taxon>Agaricomycetidae</taxon>
        <taxon>Agaricales</taxon>
        <taxon>Marasmiineae</taxon>
        <taxon>Mycenaceae</taxon>
        <taxon>Mycena</taxon>
    </lineage>
</organism>
<evidence type="ECO:0000256" key="2">
    <source>
        <dbReference type="SAM" id="MobiDB-lite"/>
    </source>
</evidence>
<feature type="compositionally biased region" description="Basic and acidic residues" evidence="2">
    <location>
        <begin position="221"/>
        <end position="252"/>
    </location>
</feature>
<feature type="compositionally biased region" description="Basic and acidic residues" evidence="2">
    <location>
        <begin position="183"/>
        <end position="192"/>
    </location>
</feature>
<sequence length="453" mass="49397">MAMAGISCTTRVLLVDVLPPSYPFLPFRTSNSKTPKFQIPFFAFSGPDPPPPALGSPGDVYVAPATNALYACMPAGSGATLWTPWRAVGLSENGRSVFAPSLIRWGGQLKLTDPGLLAHPYFPAQVLWAQAFNGCFGWYAIKTVNKFRRDARLGELLEGRGLDAEGAAKVLVGCTLKEGEERAAAREKEKMGGGKGTGKKGVKRKASAMQEDEGEGEDEVGQAKDEAQKKREQGTEDKNDKSPKKKRAREEVEAPAGRSTRARSTAQHASQERDREGILSPHRLPSPAPDVASGVGPVLASDFDWQKWTSYYAKPTSYYAKPRTRAATEVQEQAAVIARLEAENAVLKGEVAEHWTLKMTVEELKRKNEALTAKLEGEMSVSPVPVQRNGGAGEGGMGQERVAFHPEFLDFMRETFASEAMKSCNSRALPLLLAVRGDAKVVHRTHRSRKLRH</sequence>
<name>A0AAD7HJR3_9AGAR</name>
<evidence type="ECO:0000256" key="1">
    <source>
        <dbReference type="SAM" id="Coils"/>
    </source>
</evidence>
<keyword evidence="1" id="KW-0175">Coiled coil</keyword>
<dbReference type="AlphaFoldDB" id="A0AAD7HJR3"/>
<reference evidence="3" key="1">
    <citation type="submission" date="2023-03" db="EMBL/GenBank/DDBJ databases">
        <title>Massive genome expansion in bonnet fungi (Mycena s.s.) driven by repeated elements and novel gene families across ecological guilds.</title>
        <authorList>
            <consortium name="Lawrence Berkeley National Laboratory"/>
            <person name="Harder C.B."/>
            <person name="Miyauchi S."/>
            <person name="Viragh M."/>
            <person name="Kuo A."/>
            <person name="Thoen E."/>
            <person name="Andreopoulos B."/>
            <person name="Lu D."/>
            <person name="Skrede I."/>
            <person name="Drula E."/>
            <person name="Henrissat B."/>
            <person name="Morin E."/>
            <person name="Kohler A."/>
            <person name="Barry K."/>
            <person name="LaButti K."/>
            <person name="Morin E."/>
            <person name="Salamov A."/>
            <person name="Lipzen A."/>
            <person name="Mereny Z."/>
            <person name="Hegedus B."/>
            <person name="Baldrian P."/>
            <person name="Stursova M."/>
            <person name="Weitz H."/>
            <person name="Taylor A."/>
            <person name="Grigoriev I.V."/>
            <person name="Nagy L.G."/>
            <person name="Martin F."/>
            <person name="Kauserud H."/>
        </authorList>
    </citation>
    <scope>NUCLEOTIDE SEQUENCE</scope>
    <source>
        <strain evidence="3">CBHHK182m</strain>
    </source>
</reference>
<dbReference type="Proteomes" id="UP001215598">
    <property type="component" value="Unassembled WGS sequence"/>
</dbReference>
<evidence type="ECO:0000313" key="3">
    <source>
        <dbReference type="EMBL" id="KAJ7721612.1"/>
    </source>
</evidence>
<proteinExistence type="predicted"/>